<gene>
    <name evidence="1" type="ORF">AS026_37475</name>
</gene>
<dbReference type="Proteomes" id="UP000068164">
    <property type="component" value="Unassembled WGS sequence"/>
</dbReference>
<evidence type="ECO:0000313" key="1">
    <source>
        <dbReference type="EMBL" id="KWV55730.1"/>
    </source>
</evidence>
<accession>A0A125Q8Z0</accession>
<comment type="caution">
    <text evidence="1">The sequence shown here is derived from an EMBL/GenBank/DDBJ whole genome shotgun (WGS) entry which is preliminary data.</text>
</comment>
<dbReference type="EMBL" id="LNCD01000051">
    <property type="protein sequence ID" value="KWV55730.1"/>
    <property type="molecule type" value="Genomic_DNA"/>
</dbReference>
<keyword evidence="2" id="KW-1185">Reference proteome</keyword>
<protein>
    <submittedName>
        <fullName evidence="1">Uncharacterized protein</fullName>
    </submittedName>
</protein>
<proteinExistence type="predicted"/>
<evidence type="ECO:0000313" key="2">
    <source>
        <dbReference type="Proteomes" id="UP000068164"/>
    </source>
</evidence>
<organism evidence="1 2">
    <name type="scientific">Rhizobium altiplani</name>
    <dbReference type="NCBI Taxonomy" id="1864509"/>
    <lineage>
        <taxon>Bacteria</taxon>
        <taxon>Pseudomonadati</taxon>
        <taxon>Pseudomonadota</taxon>
        <taxon>Alphaproteobacteria</taxon>
        <taxon>Hyphomicrobiales</taxon>
        <taxon>Rhizobiaceae</taxon>
        <taxon>Rhizobium/Agrobacterium group</taxon>
        <taxon>Rhizobium</taxon>
    </lineage>
</organism>
<dbReference type="AlphaFoldDB" id="A0A125Q8Z0"/>
<name>A0A125Q8Z0_9HYPH</name>
<reference evidence="1 2" key="1">
    <citation type="submission" date="2015-11" db="EMBL/GenBank/DDBJ databases">
        <title>Draft Genome Sequence of the Strain BR 10423 (Rhizobium sp.) isolated from nodules of Mimosa pudica.</title>
        <authorList>
            <person name="Barauna A.C."/>
            <person name="Zilli J.E."/>
            <person name="Simoes-Araujo J.L."/>
            <person name="Reis V.M."/>
            <person name="James E.K."/>
            <person name="Reis F.B.Jr."/>
            <person name="Rouws L.F."/>
            <person name="Passos S.R."/>
            <person name="Gois S.R."/>
        </authorList>
    </citation>
    <scope>NUCLEOTIDE SEQUENCE [LARGE SCALE GENOMIC DNA]</scope>
    <source>
        <strain evidence="1 2">BR10423</strain>
    </source>
</reference>
<sequence length="66" mass="7853">MEEGIMSERKRWKAVIRYAYMTGDEIKTVEIEELEELQDIIEHGPDWRTMAECTITHNMDHEEVGK</sequence>